<evidence type="ECO:0000256" key="2">
    <source>
        <dbReference type="ARBA" id="ARBA00005581"/>
    </source>
</evidence>
<keyword evidence="3 6" id="KW-0713">Self-incompatibility</keyword>
<proteinExistence type="inferred from homology"/>
<dbReference type="Gramene" id="ESQ40496">
    <property type="protein sequence ID" value="ESQ40496"/>
    <property type="gene ID" value="EUTSA_v10015541mg"/>
</dbReference>
<evidence type="ECO:0000256" key="4">
    <source>
        <dbReference type="ARBA" id="ARBA00022525"/>
    </source>
</evidence>
<dbReference type="PANTHER" id="PTHR31232">
    <property type="match status" value="1"/>
</dbReference>
<keyword evidence="4 6" id="KW-0964">Secreted</keyword>
<evidence type="ECO:0000313" key="8">
    <source>
        <dbReference type="Proteomes" id="UP000030689"/>
    </source>
</evidence>
<comment type="similarity">
    <text evidence="2 6">Belongs to the plant self-incompatibility (S1) protein family.</text>
</comment>
<dbReference type="OrthoDB" id="1136020at2759"/>
<dbReference type="InterPro" id="IPR010264">
    <property type="entry name" value="Self-incomp_S1"/>
</dbReference>
<dbReference type="AlphaFoldDB" id="V4N503"/>
<evidence type="ECO:0000256" key="5">
    <source>
        <dbReference type="ARBA" id="ARBA00022729"/>
    </source>
</evidence>
<dbReference type="PANTHER" id="PTHR31232:SF168">
    <property type="entry name" value="S-PROTEIN HOMOLOG 24-RELATED"/>
    <property type="match status" value="1"/>
</dbReference>
<organism evidence="7 8">
    <name type="scientific">Eutrema salsugineum</name>
    <name type="common">Saltwater cress</name>
    <name type="synonym">Sisymbrium salsugineum</name>
    <dbReference type="NCBI Taxonomy" id="72664"/>
    <lineage>
        <taxon>Eukaryota</taxon>
        <taxon>Viridiplantae</taxon>
        <taxon>Streptophyta</taxon>
        <taxon>Embryophyta</taxon>
        <taxon>Tracheophyta</taxon>
        <taxon>Spermatophyta</taxon>
        <taxon>Magnoliopsida</taxon>
        <taxon>eudicotyledons</taxon>
        <taxon>Gunneridae</taxon>
        <taxon>Pentapetalae</taxon>
        <taxon>rosids</taxon>
        <taxon>malvids</taxon>
        <taxon>Brassicales</taxon>
        <taxon>Brassicaceae</taxon>
        <taxon>Eutremeae</taxon>
        <taxon>Eutrema</taxon>
    </lineage>
</organism>
<reference evidence="7 8" key="1">
    <citation type="journal article" date="2013" name="Front. Plant Sci.">
        <title>The Reference Genome of the Halophytic Plant Eutrema salsugineum.</title>
        <authorList>
            <person name="Yang R."/>
            <person name="Jarvis D.E."/>
            <person name="Chen H."/>
            <person name="Beilstein M.A."/>
            <person name="Grimwood J."/>
            <person name="Jenkins J."/>
            <person name="Shu S."/>
            <person name="Prochnik S."/>
            <person name="Xin M."/>
            <person name="Ma C."/>
            <person name="Schmutz J."/>
            <person name="Wing R.A."/>
            <person name="Mitchell-Olds T."/>
            <person name="Schumaker K.S."/>
            <person name="Wang X."/>
        </authorList>
    </citation>
    <scope>NUCLEOTIDE SEQUENCE [LARGE SCALE GENOMIC DNA]</scope>
</reference>
<dbReference type="Proteomes" id="UP000030689">
    <property type="component" value="Unassembled WGS sequence"/>
</dbReference>
<evidence type="ECO:0000313" key="7">
    <source>
        <dbReference type="EMBL" id="ESQ40496.1"/>
    </source>
</evidence>
<dbReference type="Pfam" id="PF05938">
    <property type="entry name" value="Self-incomp_S1"/>
    <property type="match status" value="1"/>
</dbReference>
<dbReference type="eggNOG" id="ENOG502S7CQ">
    <property type="taxonomic scope" value="Eukaryota"/>
</dbReference>
<evidence type="ECO:0000256" key="6">
    <source>
        <dbReference type="RuleBase" id="RU367044"/>
    </source>
</evidence>
<comment type="subcellular location">
    <subcellularLocation>
        <location evidence="1 6">Secreted</location>
    </subcellularLocation>
</comment>
<name>V4N503_EUTSA</name>
<keyword evidence="5" id="KW-0732">Signal</keyword>
<evidence type="ECO:0000256" key="3">
    <source>
        <dbReference type="ARBA" id="ARBA00022471"/>
    </source>
</evidence>
<evidence type="ECO:0000256" key="1">
    <source>
        <dbReference type="ARBA" id="ARBA00004613"/>
    </source>
</evidence>
<keyword evidence="8" id="KW-1185">Reference proteome</keyword>
<dbReference type="KEGG" id="eus:EUTSA_v10015541mg"/>
<sequence>MMNSSKRTLLSIVCSIFTFSIMVVPLIRSEALQQDEKPFFFSRPHVNVTIQNNNDYILGVHCKSGDKDIGFRSLKKGERYEWHFRVNLMNTTLFFCGFSQENINKGVFNIYESIRDTDR</sequence>
<dbReference type="OMA" id="GERYEWH"/>
<gene>
    <name evidence="7" type="ORF">EUTSA_v10015541mg</name>
</gene>
<protein>
    <recommendedName>
        <fullName evidence="6">S-protein homolog</fullName>
    </recommendedName>
</protein>
<dbReference type="GO" id="GO:0005576">
    <property type="term" value="C:extracellular region"/>
    <property type="evidence" value="ECO:0007669"/>
    <property type="project" value="UniProtKB-SubCell"/>
</dbReference>
<dbReference type="EMBL" id="KI517464">
    <property type="protein sequence ID" value="ESQ40496.1"/>
    <property type="molecule type" value="Genomic_DNA"/>
</dbReference>
<accession>V4N503</accession>
<dbReference type="GO" id="GO:0060320">
    <property type="term" value="P:rejection of self pollen"/>
    <property type="evidence" value="ECO:0007669"/>
    <property type="project" value="UniProtKB-KW"/>
</dbReference>